<comment type="caution">
    <text evidence="1">The sequence shown here is derived from an EMBL/GenBank/DDBJ whole genome shotgun (WGS) entry which is preliminary data.</text>
</comment>
<dbReference type="EMBL" id="BKCP01007238">
    <property type="protein sequence ID" value="GER45684.1"/>
    <property type="molecule type" value="Genomic_DNA"/>
</dbReference>
<gene>
    <name evidence="1" type="ORF">STAS_22660</name>
</gene>
<dbReference type="InterPro" id="IPR019651">
    <property type="entry name" value="Glutamate_DH_NAD-spec"/>
</dbReference>
<evidence type="ECO:0000313" key="2">
    <source>
        <dbReference type="Proteomes" id="UP000325081"/>
    </source>
</evidence>
<dbReference type="Pfam" id="PF10712">
    <property type="entry name" value="NAD-GH"/>
    <property type="match status" value="1"/>
</dbReference>
<protein>
    <submittedName>
        <fullName evidence="1">Protein kinase superfamily protein</fullName>
    </submittedName>
</protein>
<reference evidence="2" key="1">
    <citation type="journal article" date="2019" name="Curr. Biol.">
        <title>Genome Sequence of Striga asiatica Provides Insight into the Evolution of Plant Parasitism.</title>
        <authorList>
            <person name="Yoshida S."/>
            <person name="Kim S."/>
            <person name="Wafula E.K."/>
            <person name="Tanskanen J."/>
            <person name="Kim Y.M."/>
            <person name="Honaas L."/>
            <person name="Yang Z."/>
            <person name="Spallek T."/>
            <person name="Conn C.E."/>
            <person name="Ichihashi Y."/>
            <person name="Cheong K."/>
            <person name="Cui S."/>
            <person name="Der J.P."/>
            <person name="Gundlach H."/>
            <person name="Jiao Y."/>
            <person name="Hori C."/>
            <person name="Ishida J.K."/>
            <person name="Kasahara H."/>
            <person name="Kiba T."/>
            <person name="Kim M.S."/>
            <person name="Koo N."/>
            <person name="Laohavisit A."/>
            <person name="Lee Y.H."/>
            <person name="Lumba S."/>
            <person name="McCourt P."/>
            <person name="Mortimer J.C."/>
            <person name="Mutuku J.M."/>
            <person name="Nomura T."/>
            <person name="Sasaki-Sekimoto Y."/>
            <person name="Seto Y."/>
            <person name="Wang Y."/>
            <person name="Wakatake T."/>
            <person name="Sakakibara H."/>
            <person name="Demura T."/>
            <person name="Yamaguchi S."/>
            <person name="Yoneyama K."/>
            <person name="Manabe R.I."/>
            <person name="Nelson D.C."/>
            <person name="Schulman A.H."/>
            <person name="Timko M.P."/>
            <person name="dePamphilis C.W."/>
            <person name="Choi D."/>
            <person name="Shirasu K."/>
        </authorList>
    </citation>
    <scope>NUCLEOTIDE SEQUENCE [LARGE SCALE GENOMIC DNA]</scope>
    <source>
        <strain evidence="2">cv. UVA1</strain>
    </source>
</reference>
<evidence type="ECO:0000313" key="1">
    <source>
        <dbReference type="EMBL" id="GER45684.1"/>
    </source>
</evidence>
<keyword evidence="1" id="KW-0808">Transferase</keyword>
<keyword evidence="2" id="KW-1185">Reference proteome</keyword>
<accession>A0A5A7QKL5</accession>
<organism evidence="1 2">
    <name type="scientific">Striga asiatica</name>
    <name type="common">Asiatic witchweed</name>
    <name type="synonym">Buchnera asiatica</name>
    <dbReference type="NCBI Taxonomy" id="4170"/>
    <lineage>
        <taxon>Eukaryota</taxon>
        <taxon>Viridiplantae</taxon>
        <taxon>Streptophyta</taxon>
        <taxon>Embryophyta</taxon>
        <taxon>Tracheophyta</taxon>
        <taxon>Spermatophyta</taxon>
        <taxon>Magnoliopsida</taxon>
        <taxon>eudicotyledons</taxon>
        <taxon>Gunneridae</taxon>
        <taxon>Pentapetalae</taxon>
        <taxon>asterids</taxon>
        <taxon>lamiids</taxon>
        <taxon>Lamiales</taxon>
        <taxon>Orobanchaceae</taxon>
        <taxon>Buchnereae</taxon>
        <taxon>Striga</taxon>
    </lineage>
</organism>
<name>A0A5A7QKL5_STRAF</name>
<keyword evidence="1" id="KW-0418">Kinase</keyword>
<dbReference type="Proteomes" id="UP000325081">
    <property type="component" value="Unassembled WGS sequence"/>
</dbReference>
<dbReference type="AlphaFoldDB" id="A0A5A7QKL5"/>
<dbReference type="GO" id="GO:0016301">
    <property type="term" value="F:kinase activity"/>
    <property type="evidence" value="ECO:0007669"/>
    <property type="project" value="UniProtKB-KW"/>
</dbReference>
<sequence length="231" mass="26567">MLNDLKGSQNTHLHHAKHVTSSAKYKEQTIYHRRTLQFHIHIPILILHNRIRNLLGLLINFVHLAPNKPLRREERVLEVNHCLPLPDLPYQTITGLVVRHHRRRRPLTLNVGHDRRLATLHHRHDGVGSAEVDPHHRIRSDEMLARETKKKQSTSQFLCSRPLALVLIELLSGRQPATSVLAIAFSLCPSKKICYFFLKRSHLIRNKLLLVIKPKAMAALDSSDRVPVAES</sequence>
<proteinExistence type="predicted"/>